<evidence type="ECO:0000313" key="4">
    <source>
        <dbReference type="Proteomes" id="UP000282323"/>
    </source>
</evidence>
<evidence type="ECO:0000259" key="2">
    <source>
        <dbReference type="Pfam" id="PF04235"/>
    </source>
</evidence>
<proteinExistence type="predicted"/>
<feature type="domain" description="DUF418" evidence="2">
    <location>
        <begin position="236"/>
        <end position="396"/>
    </location>
</feature>
<feature type="transmembrane region" description="Helical" evidence="1">
    <location>
        <begin position="149"/>
        <end position="170"/>
    </location>
</feature>
<keyword evidence="4" id="KW-1185">Reference proteome</keyword>
<feature type="transmembrane region" description="Helical" evidence="1">
    <location>
        <begin position="102"/>
        <end position="118"/>
    </location>
</feature>
<name>A0A3N6MLL0_NATCH</name>
<gene>
    <name evidence="3" type="ORF">EA473_09140</name>
</gene>
<reference evidence="3 4" key="1">
    <citation type="submission" date="2018-10" db="EMBL/GenBank/DDBJ databases">
        <title>Natrarchaeobius chitinivorans gen. nov., sp. nov., and Natrarchaeobius haloalkaliphilus sp. nov., alkaliphilic, chitin-utilizing haloarchaea from hypersaline alkaline lakes.</title>
        <authorList>
            <person name="Sorokin D.Y."/>
            <person name="Elcheninov A.G."/>
            <person name="Kostrikina N.A."/>
            <person name="Bale N.J."/>
            <person name="Sinninghe Damste J.S."/>
            <person name="Khijniak T.V."/>
            <person name="Kublanov I.V."/>
            <person name="Toshchakov S.V."/>
        </authorList>
    </citation>
    <scope>NUCLEOTIDE SEQUENCE [LARGE SCALE GENOMIC DNA]</scope>
    <source>
        <strain evidence="3 4">AArcht4T</strain>
    </source>
</reference>
<feature type="transmembrane region" description="Helical" evidence="1">
    <location>
        <begin position="253"/>
        <end position="272"/>
    </location>
</feature>
<dbReference type="AlphaFoldDB" id="A0A3N6MLL0"/>
<dbReference type="EMBL" id="REGA01000006">
    <property type="protein sequence ID" value="RQG95246.1"/>
    <property type="molecule type" value="Genomic_DNA"/>
</dbReference>
<feature type="transmembrane region" description="Helical" evidence="1">
    <location>
        <begin position="222"/>
        <end position="241"/>
    </location>
</feature>
<organism evidence="3 4">
    <name type="scientific">Natrarchaeobius chitinivorans</name>
    <dbReference type="NCBI Taxonomy" id="1679083"/>
    <lineage>
        <taxon>Archaea</taxon>
        <taxon>Methanobacteriati</taxon>
        <taxon>Methanobacteriota</taxon>
        <taxon>Stenosarchaea group</taxon>
        <taxon>Halobacteria</taxon>
        <taxon>Halobacteriales</taxon>
        <taxon>Natrialbaceae</taxon>
        <taxon>Natrarchaeobius</taxon>
    </lineage>
</organism>
<protein>
    <submittedName>
        <fullName evidence="3">DUF418 domain-containing protein</fullName>
    </submittedName>
</protein>
<keyword evidence="1" id="KW-1133">Transmembrane helix</keyword>
<sequence>MTESKPYEEGPTPPSERIVGLDALRGFALLGILVINVWVFSMPESVLANPTVYGDFTGANYWTWFVGHVFAQQKFITLFTILFGGGVVLFTRSAEQKGRRPLELFFRRSGWLVVFGLAHAYLLWYGDILFAYGVCAFGVVFLRHLEARLLAYAGVFLVAVPSVLEILAGLTMDPAAIASTWQPPESVLRTEVETYRSGWRDQMDHRIPAAFERQTTGFLGYTAWRVSGSMLLGMALFKWGILTNDRSSRFYRWLLGVGTTAGLVVILTGVWYIQSNDWAGGSALFWRQFNYWGSLLLAGGYIGAVMLYCRWRPEGAISRALAAVGRTAFSNYLLQTILATSIFYGHGLGLFGQVTRLEAFGIVVAIWAIQIVLSVLWLRYFRYGPMEWLWRVLTYGTLQPFRRNR</sequence>
<dbReference type="InterPro" id="IPR007349">
    <property type="entry name" value="DUF418"/>
</dbReference>
<feature type="transmembrane region" description="Helical" evidence="1">
    <location>
        <begin position="292"/>
        <end position="311"/>
    </location>
</feature>
<feature type="transmembrane region" description="Helical" evidence="1">
    <location>
        <begin position="23"/>
        <end position="41"/>
    </location>
</feature>
<dbReference type="InterPro" id="IPR052529">
    <property type="entry name" value="Bact_Transport_Assoc"/>
</dbReference>
<dbReference type="RefSeq" id="WP_124195325.1">
    <property type="nucleotide sequence ID" value="NZ_REGA01000006.1"/>
</dbReference>
<accession>A0A3N6MLL0</accession>
<dbReference type="PANTHER" id="PTHR30590">
    <property type="entry name" value="INNER MEMBRANE PROTEIN"/>
    <property type="match status" value="1"/>
</dbReference>
<dbReference type="PANTHER" id="PTHR30590:SF2">
    <property type="entry name" value="INNER MEMBRANE PROTEIN"/>
    <property type="match status" value="1"/>
</dbReference>
<dbReference type="OrthoDB" id="268997at2157"/>
<dbReference type="Proteomes" id="UP000282323">
    <property type="component" value="Unassembled WGS sequence"/>
</dbReference>
<feature type="transmembrane region" description="Helical" evidence="1">
    <location>
        <begin position="359"/>
        <end position="381"/>
    </location>
</feature>
<keyword evidence="1" id="KW-0472">Membrane</keyword>
<dbReference type="Pfam" id="PF04235">
    <property type="entry name" value="DUF418"/>
    <property type="match status" value="1"/>
</dbReference>
<keyword evidence="1" id="KW-0812">Transmembrane</keyword>
<evidence type="ECO:0000256" key="1">
    <source>
        <dbReference type="SAM" id="Phobius"/>
    </source>
</evidence>
<feature type="transmembrane region" description="Helical" evidence="1">
    <location>
        <begin position="124"/>
        <end position="142"/>
    </location>
</feature>
<feature type="transmembrane region" description="Helical" evidence="1">
    <location>
        <begin position="332"/>
        <end position="353"/>
    </location>
</feature>
<feature type="transmembrane region" description="Helical" evidence="1">
    <location>
        <begin position="61"/>
        <end position="90"/>
    </location>
</feature>
<comment type="caution">
    <text evidence="3">The sequence shown here is derived from an EMBL/GenBank/DDBJ whole genome shotgun (WGS) entry which is preliminary data.</text>
</comment>
<evidence type="ECO:0000313" key="3">
    <source>
        <dbReference type="EMBL" id="RQG95246.1"/>
    </source>
</evidence>